<dbReference type="Pfam" id="PF12704">
    <property type="entry name" value="MacB_PCD"/>
    <property type="match status" value="2"/>
</dbReference>
<dbReference type="GO" id="GO:0005886">
    <property type="term" value="C:plasma membrane"/>
    <property type="evidence" value="ECO:0007669"/>
    <property type="project" value="UniProtKB-SubCell"/>
</dbReference>
<dbReference type="RefSeq" id="WP_137261957.1">
    <property type="nucleotide sequence ID" value="NZ_SZQL01000008.1"/>
</dbReference>
<feature type="domain" description="ABC3 transporter permease C-terminal" evidence="7">
    <location>
        <begin position="323"/>
        <end position="440"/>
    </location>
</feature>
<evidence type="ECO:0000256" key="2">
    <source>
        <dbReference type="ARBA" id="ARBA00022475"/>
    </source>
</evidence>
<evidence type="ECO:0000259" key="7">
    <source>
        <dbReference type="Pfam" id="PF02687"/>
    </source>
</evidence>
<dbReference type="AlphaFoldDB" id="A0A4U3L029"/>
<dbReference type="PANTHER" id="PTHR30572:SF18">
    <property type="entry name" value="ABC-TYPE MACROLIDE FAMILY EXPORT SYSTEM PERMEASE COMPONENT 2"/>
    <property type="match status" value="1"/>
</dbReference>
<evidence type="ECO:0000259" key="8">
    <source>
        <dbReference type="Pfam" id="PF12704"/>
    </source>
</evidence>
<evidence type="ECO:0000256" key="4">
    <source>
        <dbReference type="ARBA" id="ARBA00022989"/>
    </source>
</evidence>
<comment type="subcellular location">
    <subcellularLocation>
        <location evidence="1">Cell membrane</location>
        <topology evidence="1">Multi-pass membrane protein</topology>
    </subcellularLocation>
</comment>
<dbReference type="GO" id="GO:0022857">
    <property type="term" value="F:transmembrane transporter activity"/>
    <property type="evidence" value="ECO:0007669"/>
    <property type="project" value="TreeGrafter"/>
</dbReference>
<feature type="domain" description="MacB-like periplasmic core" evidence="8">
    <location>
        <begin position="460"/>
        <end position="662"/>
    </location>
</feature>
<feature type="transmembrane region" description="Helical" evidence="6">
    <location>
        <begin position="793"/>
        <end position="816"/>
    </location>
</feature>
<feature type="transmembrane region" description="Helical" evidence="6">
    <location>
        <begin position="455"/>
        <end position="480"/>
    </location>
</feature>
<evidence type="ECO:0000256" key="5">
    <source>
        <dbReference type="ARBA" id="ARBA00023136"/>
    </source>
</evidence>
<feature type="transmembrane region" description="Helical" evidence="6">
    <location>
        <begin position="704"/>
        <end position="726"/>
    </location>
</feature>
<feature type="transmembrane region" description="Helical" evidence="6">
    <location>
        <begin position="411"/>
        <end position="435"/>
    </location>
</feature>
<keyword evidence="4 6" id="KW-1133">Transmembrane helix</keyword>
<keyword evidence="3 6" id="KW-0812">Transmembrane</keyword>
<evidence type="ECO:0000313" key="10">
    <source>
        <dbReference type="Proteomes" id="UP000305848"/>
    </source>
</evidence>
<dbReference type="InterPro" id="IPR003838">
    <property type="entry name" value="ABC3_permease_C"/>
</dbReference>
<keyword evidence="10" id="KW-1185">Reference proteome</keyword>
<dbReference type="InterPro" id="IPR050250">
    <property type="entry name" value="Macrolide_Exporter_MacB"/>
</dbReference>
<dbReference type="Proteomes" id="UP000305848">
    <property type="component" value="Unassembled WGS sequence"/>
</dbReference>
<evidence type="ECO:0000256" key="1">
    <source>
        <dbReference type="ARBA" id="ARBA00004651"/>
    </source>
</evidence>
<dbReference type="EMBL" id="SZQL01000008">
    <property type="protein sequence ID" value="TKK68278.1"/>
    <property type="molecule type" value="Genomic_DNA"/>
</dbReference>
<sequence>MNNKPLSTFGVKSSPSGARGQSLFRNYFKIAVRNLWRHKSFSAINIFGLALGIATCLLIMLYVQNELSYDRFNEKADQIVRVIFRGKMNGGEIKEANVMPPVAQTFKKDFPEVLDATRLRSYGTPRITYGNKMFREDPIAFVDANFFQVFTLPLIKGDAATVLQQPNTVIISKAVAKKYFGNEDPIGKVLLFKDNNNTALTVTGIYNEIPVNSHFERFGLLASMTTLPEAKEDTWMASNFFTYLILPKDYDYRKLESKLPQEVDKYIGPQLQKAMGVSISQFRQSGNDISFKLQPLTSIHLHSDLTGDMQPSGDIQYVYIFSVVAVFMLLIACINFMNLSTAGASKRAKEVGIRKVMGSVKSQLVRQFMVESLLLTAVALVLSILLVQAALPFFNNLTHLSLSLQFWSNPYVIPALILFGLITGILAGSYPAFFLSSFNPITVLKGKFTSGKGSIGLRSALVVFQFFISISLIIGTLVVYQQLSYIRHKKLGYNKEQVIVVQESYWLGNNAEAFKQQLLQDPRVLYASTSGYLPAGPSYNNNFLVYADNQTTQLTNTLRYMVDDQYIPALGMQMVAGRNFSKEYGSDSTAIIINETAARAFGWKGDALQHTLSRTNNDGKTTTYHVIGIVKDFHFKSLHELITPLVMVLGNDNANIIVKAKTKEIAGLLKTMKSKWDGLTTASPFTYSFLDDRFNNTYKAEQNIGLILGIFAGLTIFVACLGLFALATFSTEQRTKEIGIRKVLGADVSGIVSLLSKDFLKLVLIAFVVASPVVWLVMNKWLQDFAYRIQISVWMFVVAAVAVLLIALLTVGFRAIKAALANPVRSLRTE</sequence>
<organism evidence="9 10">
    <name type="scientific">Ilyomonas limi</name>
    <dbReference type="NCBI Taxonomy" id="2575867"/>
    <lineage>
        <taxon>Bacteria</taxon>
        <taxon>Pseudomonadati</taxon>
        <taxon>Bacteroidota</taxon>
        <taxon>Chitinophagia</taxon>
        <taxon>Chitinophagales</taxon>
        <taxon>Chitinophagaceae</taxon>
        <taxon>Ilyomonas</taxon>
    </lineage>
</organism>
<accession>A0A4U3L029</accession>
<evidence type="ECO:0000256" key="6">
    <source>
        <dbReference type="SAM" id="Phobius"/>
    </source>
</evidence>
<dbReference type="InterPro" id="IPR025857">
    <property type="entry name" value="MacB_PCD"/>
</dbReference>
<gene>
    <name evidence="9" type="ORF">FC093_11625</name>
</gene>
<evidence type="ECO:0000313" key="9">
    <source>
        <dbReference type="EMBL" id="TKK68278.1"/>
    </source>
</evidence>
<dbReference type="Pfam" id="PF02687">
    <property type="entry name" value="FtsX"/>
    <property type="match status" value="2"/>
</dbReference>
<protein>
    <submittedName>
        <fullName evidence="9">FtsX-like permease family protein</fullName>
    </submittedName>
</protein>
<keyword evidence="5 6" id="KW-0472">Membrane</keyword>
<feature type="domain" description="ABC3 transporter permease C-terminal" evidence="7">
    <location>
        <begin position="710"/>
        <end position="819"/>
    </location>
</feature>
<name>A0A4U3L029_9BACT</name>
<dbReference type="PANTHER" id="PTHR30572">
    <property type="entry name" value="MEMBRANE COMPONENT OF TRANSPORTER-RELATED"/>
    <property type="match status" value="1"/>
</dbReference>
<feature type="transmembrane region" description="Helical" evidence="6">
    <location>
        <begin position="317"/>
        <end position="339"/>
    </location>
</feature>
<feature type="domain" description="MacB-like periplasmic core" evidence="8">
    <location>
        <begin position="42"/>
        <end position="234"/>
    </location>
</feature>
<feature type="transmembrane region" description="Helical" evidence="6">
    <location>
        <begin position="43"/>
        <end position="63"/>
    </location>
</feature>
<feature type="transmembrane region" description="Helical" evidence="6">
    <location>
        <begin position="759"/>
        <end position="778"/>
    </location>
</feature>
<feature type="transmembrane region" description="Helical" evidence="6">
    <location>
        <begin position="368"/>
        <end position="391"/>
    </location>
</feature>
<reference evidence="9 10" key="1">
    <citation type="submission" date="2019-05" db="EMBL/GenBank/DDBJ databases">
        <title>Panacibacter sp. strain 17mud1-8 Genome sequencing and assembly.</title>
        <authorList>
            <person name="Chhetri G."/>
        </authorList>
    </citation>
    <scope>NUCLEOTIDE SEQUENCE [LARGE SCALE GENOMIC DNA]</scope>
    <source>
        <strain evidence="9 10">17mud1-8</strain>
    </source>
</reference>
<keyword evidence="2" id="KW-1003">Cell membrane</keyword>
<proteinExistence type="predicted"/>
<comment type="caution">
    <text evidence="9">The sequence shown here is derived from an EMBL/GenBank/DDBJ whole genome shotgun (WGS) entry which is preliminary data.</text>
</comment>
<dbReference type="OrthoDB" id="5933722at2"/>
<evidence type="ECO:0000256" key="3">
    <source>
        <dbReference type="ARBA" id="ARBA00022692"/>
    </source>
</evidence>